<dbReference type="PANTHER" id="PTHR13245:SF14">
    <property type="entry name" value="RRP15-LIKE PROTEIN"/>
    <property type="match status" value="1"/>
</dbReference>
<feature type="region of interest" description="Disordered" evidence="3">
    <location>
        <begin position="1"/>
        <end position="103"/>
    </location>
</feature>
<comment type="similarity">
    <text evidence="1">Belongs to the RRP15 family.</text>
</comment>
<protein>
    <recommendedName>
        <fullName evidence="2">RRP15-like protein</fullName>
    </recommendedName>
</protein>
<dbReference type="GO" id="GO:0000460">
    <property type="term" value="P:maturation of 5.8S rRNA"/>
    <property type="evidence" value="ECO:0007669"/>
    <property type="project" value="TreeGrafter"/>
</dbReference>
<dbReference type="GeneID" id="111350369"/>
<dbReference type="AlphaFoldDB" id="A0A9J7DWR3"/>
<dbReference type="InterPro" id="IPR012459">
    <property type="entry name" value="Rrp15"/>
</dbReference>
<reference evidence="5" key="1">
    <citation type="submission" date="2025-08" db="UniProtKB">
        <authorList>
            <consortium name="RefSeq"/>
        </authorList>
    </citation>
    <scope>IDENTIFICATION</scope>
    <source>
        <strain evidence="5">Ishihara</strain>
        <tissue evidence="5">Whole body</tissue>
    </source>
</reference>
<dbReference type="GO" id="GO:0000470">
    <property type="term" value="P:maturation of LSU-rRNA"/>
    <property type="evidence" value="ECO:0007669"/>
    <property type="project" value="TreeGrafter"/>
</dbReference>
<dbReference type="OrthoDB" id="20949at2759"/>
<evidence type="ECO:0000256" key="3">
    <source>
        <dbReference type="SAM" id="MobiDB-lite"/>
    </source>
</evidence>
<dbReference type="KEGG" id="sliu:111350369"/>
<evidence type="ECO:0000256" key="1">
    <source>
        <dbReference type="ARBA" id="ARBA00007462"/>
    </source>
</evidence>
<gene>
    <name evidence="5" type="primary">LOC111350369</name>
</gene>
<accession>A0A9J7DWR3</accession>
<evidence type="ECO:0000313" key="4">
    <source>
        <dbReference type="Proteomes" id="UP000301870"/>
    </source>
</evidence>
<proteinExistence type="inferred from homology"/>
<dbReference type="Pfam" id="PF07890">
    <property type="entry name" value="Rrp15p"/>
    <property type="match status" value="1"/>
</dbReference>
<dbReference type="PANTHER" id="PTHR13245">
    <property type="entry name" value="RRP15-LIKE PROTEIN"/>
    <property type="match status" value="1"/>
</dbReference>
<dbReference type="RefSeq" id="XP_022817687.1">
    <property type="nucleotide sequence ID" value="XM_022961919.1"/>
</dbReference>
<dbReference type="Proteomes" id="UP000301870">
    <property type="component" value="Chromosome 11"/>
</dbReference>
<organism evidence="4 5">
    <name type="scientific">Spodoptera litura</name>
    <name type="common">Asian cotton leafworm</name>
    <dbReference type="NCBI Taxonomy" id="69820"/>
    <lineage>
        <taxon>Eukaryota</taxon>
        <taxon>Metazoa</taxon>
        <taxon>Ecdysozoa</taxon>
        <taxon>Arthropoda</taxon>
        <taxon>Hexapoda</taxon>
        <taxon>Insecta</taxon>
        <taxon>Pterygota</taxon>
        <taxon>Neoptera</taxon>
        <taxon>Endopterygota</taxon>
        <taxon>Lepidoptera</taxon>
        <taxon>Glossata</taxon>
        <taxon>Ditrysia</taxon>
        <taxon>Noctuoidea</taxon>
        <taxon>Noctuidae</taxon>
        <taxon>Amphipyrinae</taxon>
        <taxon>Spodoptera</taxon>
    </lineage>
</organism>
<name>A0A9J7DWR3_SPOLT</name>
<keyword evidence="4" id="KW-1185">Reference proteome</keyword>
<feature type="compositionally biased region" description="Acidic residues" evidence="3">
    <location>
        <begin position="84"/>
        <end position="93"/>
    </location>
</feature>
<feature type="compositionally biased region" description="Acidic residues" evidence="3">
    <location>
        <begin position="18"/>
        <end position="77"/>
    </location>
</feature>
<evidence type="ECO:0000256" key="2">
    <source>
        <dbReference type="ARBA" id="ARBA00017475"/>
    </source>
</evidence>
<evidence type="ECO:0000313" key="5">
    <source>
        <dbReference type="RefSeq" id="XP_022817687.1"/>
    </source>
</evidence>
<sequence>MVVAETMNKPVLKVSMDSESDSSSDEESEASENNEIEENEEAEDGIEADAESDGEEHEGEASDEDENEEASDAESDDAGSSQDASDEDEDDNDGPLVTNEGWADSVAKILGSTKPKNKKTLVLSRAKKHSEIVKAVKEEKPAFEVIGDETEEKKPVVLKKEAEVSEPPAKKVKHEKPSIRVKPNILEKDRERILTKIATKGVVQLFNAVRNQQKTIEKEMDRNDLSEGKKEKILKKFDKRAFLDTLMGQSKSVIVDEEAKVAKSEVKDEDKPRWSALRDDFMMGAKMKDWDKESVDE</sequence>
<dbReference type="GO" id="GO:0030687">
    <property type="term" value="C:preribosome, large subunit precursor"/>
    <property type="evidence" value="ECO:0007669"/>
    <property type="project" value="TreeGrafter"/>
</dbReference>